<evidence type="ECO:0008006" key="5">
    <source>
        <dbReference type="Google" id="ProtNLM"/>
    </source>
</evidence>
<dbReference type="RefSeq" id="WP_345159954.1">
    <property type="nucleotide sequence ID" value="NZ_BAABHC010000016.1"/>
</dbReference>
<organism evidence="3 4">
    <name type="scientific">Pontibacter saemangeumensis</name>
    <dbReference type="NCBI Taxonomy" id="1084525"/>
    <lineage>
        <taxon>Bacteria</taxon>
        <taxon>Pseudomonadati</taxon>
        <taxon>Bacteroidota</taxon>
        <taxon>Cytophagia</taxon>
        <taxon>Cytophagales</taxon>
        <taxon>Hymenobacteraceae</taxon>
        <taxon>Pontibacter</taxon>
    </lineage>
</organism>
<dbReference type="Proteomes" id="UP001500552">
    <property type="component" value="Unassembled WGS sequence"/>
</dbReference>
<feature type="signal peptide" evidence="2">
    <location>
        <begin position="1"/>
        <end position="23"/>
    </location>
</feature>
<keyword evidence="4" id="KW-1185">Reference proteome</keyword>
<proteinExistence type="predicted"/>
<feature type="chain" id="PRO_5045790169" description="YD repeat-containing protein" evidence="2">
    <location>
        <begin position="24"/>
        <end position="274"/>
    </location>
</feature>
<name>A0ABP8LSY2_9BACT</name>
<dbReference type="PROSITE" id="PS51257">
    <property type="entry name" value="PROKAR_LIPOPROTEIN"/>
    <property type="match status" value="1"/>
</dbReference>
<accession>A0ABP8LSY2</accession>
<feature type="compositionally biased region" description="Pro residues" evidence="1">
    <location>
        <begin position="47"/>
        <end position="59"/>
    </location>
</feature>
<evidence type="ECO:0000313" key="4">
    <source>
        <dbReference type="Proteomes" id="UP001500552"/>
    </source>
</evidence>
<comment type="caution">
    <text evidence="3">The sequence shown here is derived from an EMBL/GenBank/DDBJ whole genome shotgun (WGS) entry which is preliminary data.</text>
</comment>
<evidence type="ECO:0000256" key="1">
    <source>
        <dbReference type="SAM" id="MobiDB-lite"/>
    </source>
</evidence>
<evidence type="ECO:0000313" key="3">
    <source>
        <dbReference type="EMBL" id="GAA4435765.1"/>
    </source>
</evidence>
<gene>
    <name evidence="3" type="ORF">GCM10023188_28030</name>
</gene>
<evidence type="ECO:0000256" key="2">
    <source>
        <dbReference type="SAM" id="SignalP"/>
    </source>
</evidence>
<feature type="compositionally biased region" description="Low complexity" evidence="1">
    <location>
        <begin position="34"/>
        <end position="46"/>
    </location>
</feature>
<dbReference type="EMBL" id="BAABHC010000016">
    <property type="protein sequence ID" value="GAA4435765.1"/>
    <property type="molecule type" value="Genomic_DNA"/>
</dbReference>
<feature type="region of interest" description="Disordered" evidence="1">
    <location>
        <begin position="33"/>
        <end position="62"/>
    </location>
</feature>
<sequence>MKNIAMKLHQLVLFAGLSLSAFTFSSCDKEDILPAAPGTPSTGSPSPSQPTPPATPTTPPITTNSLLKQLGTKTMTYDTQNRLVEVSYTDQPTLGYTVVYEGAKPVRLNFKGSDNFLRYTYEGDKVVEAVRYYGENQVNYRYSFEYSGDKLVKKTTMSYARSDGGKLGIAEYKYDANGNLAELAQAWSTDNSIEGLGTPTVIRWGDYDSKPNPMPYAESEVYLPGVRLFENNPGFRDHELYSYTYHASGMPKQRNTKLKSNPYVQDFIETYVYQ</sequence>
<keyword evidence="2" id="KW-0732">Signal</keyword>
<reference evidence="4" key="1">
    <citation type="journal article" date="2019" name="Int. J. Syst. Evol. Microbiol.">
        <title>The Global Catalogue of Microorganisms (GCM) 10K type strain sequencing project: providing services to taxonomists for standard genome sequencing and annotation.</title>
        <authorList>
            <consortium name="The Broad Institute Genomics Platform"/>
            <consortium name="The Broad Institute Genome Sequencing Center for Infectious Disease"/>
            <person name="Wu L."/>
            <person name="Ma J."/>
        </authorList>
    </citation>
    <scope>NUCLEOTIDE SEQUENCE [LARGE SCALE GENOMIC DNA]</scope>
    <source>
        <strain evidence="4">JCM 17926</strain>
    </source>
</reference>
<protein>
    <recommendedName>
        <fullName evidence="5">YD repeat-containing protein</fullName>
    </recommendedName>
</protein>